<sequence length="186" mass="20794">MNHPYSGTAGYICAREHPDSSADSQLLPSTSSIPSPGSNSNPRRSHDSAWSTEGTYTRIQRPKHECPDSAPIRPRGNSLTQPLIPLRGPISHPYQQHARVGAPIDAVKYIQPQPRSTSLPRNVAPRVMMTPYGRDDDPLSLRKSAFVPYEPRPSDHAAEKKVKSWRTSIQTRIRRAIKGLRRILSF</sequence>
<feature type="compositionally biased region" description="Polar residues" evidence="1">
    <location>
        <begin position="48"/>
        <end position="58"/>
    </location>
</feature>
<feature type="compositionally biased region" description="Low complexity" evidence="1">
    <location>
        <begin position="24"/>
        <end position="42"/>
    </location>
</feature>
<evidence type="ECO:0000313" key="2">
    <source>
        <dbReference type="EMBL" id="KAJ7024991.1"/>
    </source>
</evidence>
<dbReference type="EMBL" id="JARJCM010000161">
    <property type="protein sequence ID" value="KAJ7024991.1"/>
    <property type="molecule type" value="Genomic_DNA"/>
</dbReference>
<reference evidence="2" key="1">
    <citation type="submission" date="2023-03" db="EMBL/GenBank/DDBJ databases">
        <title>Massive genome expansion in bonnet fungi (Mycena s.s.) driven by repeated elements and novel gene families across ecological guilds.</title>
        <authorList>
            <consortium name="Lawrence Berkeley National Laboratory"/>
            <person name="Harder C.B."/>
            <person name="Miyauchi S."/>
            <person name="Viragh M."/>
            <person name="Kuo A."/>
            <person name="Thoen E."/>
            <person name="Andreopoulos B."/>
            <person name="Lu D."/>
            <person name="Skrede I."/>
            <person name="Drula E."/>
            <person name="Henrissat B."/>
            <person name="Morin E."/>
            <person name="Kohler A."/>
            <person name="Barry K."/>
            <person name="LaButti K."/>
            <person name="Morin E."/>
            <person name="Salamov A."/>
            <person name="Lipzen A."/>
            <person name="Mereny Z."/>
            <person name="Hegedus B."/>
            <person name="Baldrian P."/>
            <person name="Stursova M."/>
            <person name="Weitz H."/>
            <person name="Taylor A."/>
            <person name="Grigoriev I.V."/>
            <person name="Nagy L.G."/>
            <person name="Martin F."/>
            <person name="Kauserud H."/>
        </authorList>
    </citation>
    <scope>NUCLEOTIDE SEQUENCE</scope>
    <source>
        <strain evidence="2">CBHHK200</strain>
    </source>
</reference>
<comment type="caution">
    <text evidence="2">The sequence shown here is derived from an EMBL/GenBank/DDBJ whole genome shotgun (WGS) entry which is preliminary data.</text>
</comment>
<accession>A0AAD6SBV9</accession>
<organism evidence="2 3">
    <name type="scientific">Mycena alexandri</name>
    <dbReference type="NCBI Taxonomy" id="1745969"/>
    <lineage>
        <taxon>Eukaryota</taxon>
        <taxon>Fungi</taxon>
        <taxon>Dikarya</taxon>
        <taxon>Basidiomycota</taxon>
        <taxon>Agaricomycotina</taxon>
        <taxon>Agaricomycetes</taxon>
        <taxon>Agaricomycetidae</taxon>
        <taxon>Agaricales</taxon>
        <taxon>Marasmiineae</taxon>
        <taxon>Mycenaceae</taxon>
        <taxon>Mycena</taxon>
    </lineage>
</organism>
<proteinExistence type="predicted"/>
<name>A0AAD6SBV9_9AGAR</name>
<protein>
    <submittedName>
        <fullName evidence="2">Uncharacterized protein</fullName>
    </submittedName>
</protein>
<dbReference type="AlphaFoldDB" id="A0AAD6SBV9"/>
<keyword evidence="3" id="KW-1185">Reference proteome</keyword>
<evidence type="ECO:0000256" key="1">
    <source>
        <dbReference type="SAM" id="MobiDB-lite"/>
    </source>
</evidence>
<gene>
    <name evidence="2" type="ORF">C8F04DRAFT_1130066</name>
</gene>
<dbReference type="Proteomes" id="UP001218188">
    <property type="component" value="Unassembled WGS sequence"/>
</dbReference>
<evidence type="ECO:0000313" key="3">
    <source>
        <dbReference type="Proteomes" id="UP001218188"/>
    </source>
</evidence>
<feature type="region of interest" description="Disordered" evidence="1">
    <location>
        <begin position="1"/>
        <end position="85"/>
    </location>
</feature>